<keyword evidence="2" id="KW-1185">Reference proteome</keyword>
<dbReference type="AlphaFoldDB" id="A0A2T5C339"/>
<organism evidence="1 2">
    <name type="scientific">Mangrovibacterium marinum</name>
    <dbReference type="NCBI Taxonomy" id="1639118"/>
    <lineage>
        <taxon>Bacteria</taxon>
        <taxon>Pseudomonadati</taxon>
        <taxon>Bacteroidota</taxon>
        <taxon>Bacteroidia</taxon>
        <taxon>Marinilabiliales</taxon>
        <taxon>Prolixibacteraceae</taxon>
        <taxon>Mangrovibacterium</taxon>
    </lineage>
</organism>
<evidence type="ECO:0000313" key="1">
    <source>
        <dbReference type="EMBL" id="PTN09190.1"/>
    </source>
</evidence>
<name>A0A2T5C339_9BACT</name>
<dbReference type="Proteomes" id="UP000243525">
    <property type="component" value="Unassembled WGS sequence"/>
</dbReference>
<dbReference type="EMBL" id="QAAD01000005">
    <property type="protein sequence ID" value="PTN09190.1"/>
    <property type="molecule type" value="Genomic_DNA"/>
</dbReference>
<proteinExistence type="predicted"/>
<protein>
    <submittedName>
        <fullName evidence="1">Uncharacterized protein</fullName>
    </submittedName>
</protein>
<evidence type="ECO:0000313" key="2">
    <source>
        <dbReference type="Proteomes" id="UP000243525"/>
    </source>
</evidence>
<comment type="caution">
    <text evidence="1">The sequence shown here is derived from an EMBL/GenBank/DDBJ whole genome shotgun (WGS) entry which is preliminary data.</text>
</comment>
<gene>
    <name evidence="1" type="ORF">C8N47_10530</name>
</gene>
<sequence>MLRDIVYPLTLEYSSDGNHLPIEFFMLTIPNCKHIDLKLGYFSSNAIRTLSYGFAQFIHKGGTLRIITNHFLSYQDKMLLDEANSDSAVEEAEMKRLTSLFVSR</sequence>
<accession>A0A2T5C339</accession>
<reference evidence="1 2" key="1">
    <citation type="submission" date="2018-04" db="EMBL/GenBank/DDBJ databases">
        <title>Genomic Encyclopedia of Archaeal and Bacterial Type Strains, Phase II (KMG-II): from individual species to whole genera.</title>
        <authorList>
            <person name="Goeker M."/>
        </authorList>
    </citation>
    <scope>NUCLEOTIDE SEQUENCE [LARGE SCALE GENOMIC DNA]</scope>
    <source>
        <strain evidence="1 2">DSM 28823</strain>
    </source>
</reference>